<organism evidence="1">
    <name type="scientific">marine sediment metagenome</name>
    <dbReference type="NCBI Taxonomy" id="412755"/>
    <lineage>
        <taxon>unclassified sequences</taxon>
        <taxon>metagenomes</taxon>
        <taxon>ecological metagenomes</taxon>
    </lineage>
</organism>
<proteinExistence type="predicted"/>
<evidence type="ECO:0000313" key="1">
    <source>
        <dbReference type="EMBL" id="GAG53905.1"/>
    </source>
</evidence>
<sequence>MEISRRLFLKYACIIAASANLLLPLSNLSIARAEVSDIHDVTTAKELIEKNSKAAATSFLRALSEYPATNIKSLELLYDVHMNVAWQVKTKMSVAFEMKKDKNHYISTFSLTEPVGENLWSKFALFIYGKHTQEYKEMIKSIETRLQERYRLKNKRFMTDELKEILPKKERYKNQSGIRVYFDYTENLIKFWEDQTKADFSKSIKYTNQVGPMAGFFNFVLFEKPETDLNIINALKQVEDLGTSARTSPGRKKVSFLFGAEVVKLQDNTTGKHNEYPNAIYFQGDSYLDIIYGKNIYYKLLHNISSNVKIPYSIYLDGIISKTKQRNKEQALKQLAKMDPG</sequence>
<dbReference type="PROSITE" id="PS51318">
    <property type="entry name" value="TAT"/>
    <property type="match status" value="1"/>
</dbReference>
<comment type="caution">
    <text evidence="1">The sequence shown here is derived from an EMBL/GenBank/DDBJ whole genome shotgun (WGS) entry which is preliminary data.</text>
</comment>
<feature type="non-terminal residue" evidence="1">
    <location>
        <position position="341"/>
    </location>
</feature>
<gene>
    <name evidence="1" type="ORF">S01H4_16142</name>
</gene>
<name>X0YDG5_9ZZZZ</name>
<accession>X0YDG5</accession>
<reference evidence="1" key="1">
    <citation type="journal article" date="2014" name="Front. Microbiol.">
        <title>High frequency of phylogenetically diverse reductive dehalogenase-homologous genes in deep subseafloor sedimentary metagenomes.</title>
        <authorList>
            <person name="Kawai M."/>
            <person name="Futagami T."/>
            <person name="Toyoda A."/>
            <person name="Takaki Y."/>
            <person name="Nishi S."/>
            <person name="Hori S."/>
            <person name="Arai W."/>
            <person name="Tsubouchi T."/>
            <person name="Morono Y."/>
            <person name="Uchiyama I."/>
            <person name="Ito T."/>
            <person name="Fujiyama A."/>
            <person name="Inagaki F."/>
            <person name="Takami H."/>
        </authorList>
    </citation>
    <scope>NUCLEOTIDE SEQUENCE</scope>
    <source>
        <strain evidence="1">Expedition CK06-06</strain>
    </source>
</reference>
<dbReference type="AlphaFoldDB" id="X0YDG5"/>
<dbReference type="EMBL" id="BART01007072">
    <property type="protein sequence ID" value="GAG53905.1"/>
    <property type="molecule type" value="Genomic_DNA"/>
</dbReference>
<dbReference type="InterPro" id="IPR006311">
    <property type="entry name" value="TAT_signal"/>
</dbReference>
<protein>
    <submittedName>
        <fullName evidence="1">Uncharacterized protein</fullName>
    </submittedName>
</protein>